<gene>
    <name evidence="1" type="ORF">SSLN_LOCUS9446</name>
</gene>
<keyword evidence="2" id="KW-1185">Reference proteome</keyword>
<reference evidence="1 2" key="2">
    <citation type="submission" date="2018-11" db="EMBL/GenBank/DDBJ databases">
        <authorList>
            <consortium name="Pathogen Informatics"/>
        </authorList>
    </citation>
    <scope>NUCLEOTIDE SEQUENCE [LARGE SCALE GENOMIC DNA]</scope>
    <source>
        <strain evidence="1 2">NST_G2</strain>
    </source>
</reference>
<sequence length="66" mass="7436">MFVHFPYLRRSLMINWIKNPELQHVHLEFGAELETMSIPDEVLHASEGLAGFGDPLGNLIVNFGSV</sequence>
<evidence type="ECO:0000313" key="3">
    <source>
        <dbReference type="WBParaSite" id="SSLN_0000980601-mRNA-1"/>
    </source>
</evidence>
<dbReference type="Proteomes" id="UP000275846">
    <property type="component" value="Unassembled WGS sequence"/>
</dbReference>
<organism evidence="3">
    <name type="scientific">Schistocephalus solidus</name>
    <name type="common">Tapeworm</name>
    <dbReference type="NCBI Taxonomy" id="70667"/>
    <lineage>
        <taxon>Eukaryota</taxon>
        <taxon>Metazoa</taxon>
        <taxon>Spiralia</taxon>
        <taxon>Lophotrochozoa</taxon>
        <taxon>Platyhelminthes</taxon>
        <taxon>Cestoda</taxon>
        <taxon>Eucestoda</taxon>
        <taxon>Diphyllobothriidea</taxon>
        <taxon>Diphyllobothriidae</taxon>
        <taxon>Schistocephalus</taxon>
    </lineage>
</organism>
<evidence type="ECO:0000313" key="1">
    <source>
        <dbReference type="EMBL" id="VDL95831.1"/>
    </source>
</evidence>
<accession>A0A183SYZ8</accession>
<dbReference type="AlphaFoldDB" id="A0A183SYZ8"/>
<evidence type="ECO:0000313" key="2">
    <source>
        <dbReference type="Proteomes" id="UP000275846"/>
    </source>
</evidence>
<name>A0A183SYZ8_SCHSO</name>
<proteinExistence type="predicted"/>
<protein>
    <submittedName>
        <fullName evidence="3">LAM_G_DOMAIN domain-containing protein</fullName>
    </submittedName>
</protein>
<dbReference type="WBParaSite" id="SSLN_0000980601-mRNA-1">
    <property type="protein sequence ID" value="SSLN_0000980601-mRNA-1"/>
    <property type="gene ID" value="SSLN_0000980601"/>
</dbReference>
<dbReference type="EMBL" id="UYSU01035243">
    <property type="protein sequence ID" value="VDL95831.1"/>
    <property type="molecule type" value="Genomic_DNA"/>
</dbReference>
<reference evidence="3" key="1">
    <citation type="submission" date="2016-06" db="UniProtKB">
        <authorList>
            <consortium name="WormBaseParasite"/>
        </authorList>
    </citation>
    <scope>IDENTIFICATION</scope>
</reference>